<dbReference type="Pfam" id="PF00651">
    <property type="entry name" value="BTB"/>
    <property type="match status" value="1"/>
</dbReference>
<evidence type="ECO:0000313" key="3">
    <source>
        <dbReference type="Proteomes" id="UP001634394"/>
    </source>
</evidence>
<protein>
    <recommendedName>
        <fullName evidence="1">BTB domain-containing protein</fullName>
    </recommendedName>
</protein>
<dbReference type="Gene3D" id="3.30.710.10">
    <property type="entry name" value="Potassium Channel Kv1.1, Chain A"/>
    <property type="match status" value="1"/>
</dbReference>
<dbReference type="InterPro" id="IPR011333">
    <property type="entry name" value="SKP1/BTB/POZ_sf"/>
</dbReference>
<sequence length="252" mass="28636">MEGCDAREALLEADHNAMRASVSDGSSGYESTDVSDTESIKSCETREVYEDEPEIMTFRSLHSLGHSLSFITEVPELCDVKFLVGENEVPVYGVKAIMGTRSRSFFNLILKHMKSAEEKENSTPRKNNRYPRIFQHLEIPVRRYDPGVFRRLLQFVHSGSVNITIETVVGVMCGAVQFEFKDLEEACMEMVQRGITRGFTEILITSARNYRQHRTASDLLSMVIYSPCIKRILQLSMIELVHQSTDSALNIR</sequence>
<keyword evidence="3" id="KW-1185">Reference proteome</keyword>
<dbReference type="EMBL" id="JBJQND010000019">
    <property type="protein sequence ID" value="KAL3831711.1"/>
    <property type="molecule type" value="Genomic_DNA"/>
</dbReference>
<dbReference type="AlphaFoldDB" id="A0ABD3T469"/>
<dbReference type="PROSITE" id="PS50097">
    <property type="entry name" value="BTB"/>
    <property type="match status" value="1"/>
</dbReference>
<evidence type="ECO:0000259" key="1">
    <source>
        <dbReference type="PROSITE" id="PS50097"/>
    </source>
</evidence>
<feature type="domain" description="BTB" evidence="1">
    <location>
        <begin position="78"/>
        <end position="165"/>
    </location>
</feature>
<gene>
    <name evidence="2" type="ORF">ACJMK2_023427</name>
</gene>
<reference evidence="2 3" key="1">
    <citation type="submission" date="2024-11" db="EMBL/GenBank/DDBJ databases">
        <title>Chromosome-level genome assembly of the freshwater bivalve Anodonta woodiana.</title>
        <authorList>
            <person name="Chen X."/>
        </authorList>
    </citation>
    <scope>NUCLEOTIDE SEQUENCE [LARGE SCALE GENOMIC DNA]</scope>
    <source>
        <strain evidence="2">MN2024</strain>
        <tissue evidence="2">Gills</tissue>
    </source>
</reference>
<proteinExistence type="predicted"/>
<dbReference type="InterPro" id="IPR051481">
    <property type="entry name" value="BTB-POZ/Galectin-3-binding"/>
</dbReference>
<dbReference type="InterPro" id="IPR000210">
    <property type="entry name" value="BTB/POZ_dom"/>
</dbReference>
<dbReference type="SMART" id="SM00225">
    <property type="entry name" value="BTB"/>
    <property type="match status" value="1"/>
</dbReference>
<dbReference type="PANTHER" id="PTHR24410:SF46">
    <property type="entry name" value="SERINE-ENRICHED PROTEIN"/>
    <property type="match status" value="1"/>
</dbReference>
<dbReference type="SUPFAM" id="SSF54695">
    <property type="entry name" value="POZ domain"/>
    <property type="match status" value="1"/>
</dbReference>
<dbReference type="Proteomes" id="UP001634394">
    <property type="component" value="Unassembled WGS sequence"/>
</dbReference>
<comment type="caution">
    <text evidence="2">The sequence shown here is derived from an EMBL/GenBank/DDBJ whole genome shotgun (WGS) entry which is preliminary data.</text>
</comment>
<accession>A0ABD3T469</accession>
<organism evidence="2 3">
    <name type="scientific">Sinanodonta woodiana</name>
    <name type="common">Chinese pond mussel</name>
    <name type="synonym">Anodonta woodiana</name>
    <dbReference type="NCBI Taxonomy" id="1069815"/>
    <lineage>
        <taxon>Eukaryota</taxon>
        <taxon>Metazoa</taxon>
        <taxon>Spiralia</taxon>
        <taxon>Lophotrochozoa</taxon>
        <taxon>Mollusca</taxon>
        <taxon>Bivalvia</taxon>
        <taxon>Autobranchia</taxon>
        <taxon>Heteroconchia</taxon>
        <taxon>Palaeoheterodonta</taxon>
        <taxon>Unionida</taxon>
        <taxon>Unionoidea</taxon>
        <taxon>Unionidae</taxon>
        <taxon>Unioninae</taxon>
        <taxon>Sinanodonta</taxon>
    </lineage>
</organism>
<evidence type="ECO:0000313" key="2">
    <source>
        <dbReference type="EMBL" id="KAL3831711.1"/>
    </source>
</evidence>
<name>A0ABD3T469_SINWO</name>
<dbReference type="PANTHER" id="PTHR24410">
    <property type="entry name" value="HL07962P-RELATED"/>
    <property type="match status" value="1"/>
</dbReference>